<reference evidence="1 2" key="1">
    <citation type="submission" date="2021-06" db="EMBL/GenBank/DDBJ databases">
        <authorList>
            <person name="Kallberg Y."/>
            <person name="Tangrot J."/>
            <person name="Rosling A."/>
        </authorList>
    </citation>
    <scope>NUCLEOTIDE SEQUENCE [LARGE SCALE GENOMIC DNA]</scope>
    <source>
        <strain evidence="1 2">120-4 pot B 10/14</strain>
    </source>
</reference>
<sequence length="180" mass="20012">HTPPKSQERSKQITILQENFNKLAKAVASLKESIAKGNQTLSKKPGPGKQKADNLAVDYFLDSLAGDTGLPEDFYNDDNPVENLRKQFDDLTLNVVKLAKGVKDQKGISNSGKSRNKSTIIDKSLQRVVLDIFDGIAPVDWIEKLKAKINTNMPAYTESLPTLASPIQKSDFNYQYRSTE</sequence>
<evidence type="ECO:0000313" key="2">
    <source>
        <dbReference type="Proteomes" id="UP000789901"/>
    </source>
</evidence>
<accession>A0ABN7VCR9</accession>
<organism evidence="1 2">
    <name type="scientific">Gigaspora margarita</name>
    <dbReference type="NCBI Taxonomy" id="4874"/>
    <lineage>
        <taxon>Eukaryota</taxon>
        <taxon>Fungi</taxon>
        <taxon>Fungi incertae sedis</taxon>
        <taxon>Mucoromycota</taxon>
        <taxon>Glomeromycotina</taxon>
        <taxon>Glomeromycetes</taxon>
        <taxon>Diversisporales</taxon>
        <taxon>Gigasporaceae</taxon>
        <taxon>Gigaspora</taxon>
    </lineage>
</organism>
<protein>
    <submittedName>
        <fullName evidence="1">40224_t:CDS:1</fullName>
    </submittedName>
</protein>
<comment type="caution">
    <text evidence="1">The sequence shown here is derived from an EMBL/GenBank/DDBJ whole genome shotgun (WGS) entry which is preliminary data.</text>
</comment>
<dbReference type="EMBL" id="CAJVQB010012722">
    <property type="protein sequence ID" value="CAG8757530.1"/>
    <property type="molecule type" value="Genomic_DNA"/>
</dbReference>
<proteinExistence type="predicted"/>
<keyword evidence="2" id="KW-1185">Reference proteome</keyword>
<feature type="non-terminal residue" evidence="1">
    <location>
        <position position="1"/>
    </location>
</feature>
<gene>
    <name evidence="1" type="ORF">GMARGA_LOCUS17081</name>
</gene>
<name>A0ABN7VCR9_GIGMA</name>
<evidence type="ECO:0000313" key="1">
    <source>
        <dbReference type="EMBL" id="CAG8757530.1"/>
    </source>
</evidence>
<dbReference type="Proteomes" id="UP000789901">
    <property type="component" value="Unassembled WGS sequence"/>
</dbReference>